<keyword evidence="4" id="KW-1185">Reference proteome</keyword>
<comment type="caution">
    <text evidence="3">The sequence shown here is derived from an EMBL/GenBank/DDBJ whole genome shotgun (WGS) entry which is preliminary data.</text>
</comment>
<reference evidence="3" key="1">
    <citation type="journal article" date="2023" name="Mol. Phylogenet. Evol.">
        <title>Genome-scale phylogeny and comparative genomics of the fungal order Sordariales.</title>
        <authorList>
            <person name="Hensen N."/>
            <person name="Bonometti L."/>
            <person name="Westerberg I."/>
            <person name="Brannstrom I.O."/>
            <person name="Guillou S."/>
            <person name="Cros-Aarteil S."/>
            <person name="Calhoun S."/>
            <person name="Haridas S."/>
            <person name="Kuo A."/>
            <person name="Mondo S."/>
            <person name="Pangilinan J."/>
            <person name="Riley R."/>
            <person name="LaButti K."/>
            <person name="Andreopoulos B."/>
            <person name="Lipzen A."/>
            <person name="Chen C."/>
            <person name="Yan M."/>
            <person name="Daum C."/>
            <person name="Ng V."/>
            <person name="Clum A."/>
            <person name="Steindorff A."/>
            <person name="Ohm R.A."/>
            <person name="Martin F."/>
            <person name="Silar P."/>
            <person name="Natvig D.O."/>
            <person name="Lalanne C."/>
            <person name="Gautier V."/>
            <person name="Ament-Velasquez S.L."/>
            <person name="Kruys A."/>
            <person name="Hutchinson M.I."/>
            <person name="Powell A.J."/>
            <person name="Barry K."/>
            <person name="Miller A.N."/>
            <person name="Grigoriev I.V."/>
            <person name="Debuchy R."/>
            <person name="Gladieux P."/>
            <person name="Hiltunen Thoren M."/>
            <person name="Johannesson H."/>
        </authorList>
    </citation>
    <scope>NUCLEOTIDE SEQUENCE</scope>
    <source>
        <strain evidence="3">CBS 103.79</strain>
    </source>
</reference>
<feature type="region of interest" description="Disordered" evidence="1">
    <location>
        <begin position="480"/>
        <end position="567"/>
    </location>
</feature>
<proteinExistence type="predicted"/>
<evidence type="ECO:0000313" key="3">
    <source>
        <dbReference type="EMBL" id="KAK3903773.1"/>
    </source>
</evidence>
<dbReference type="Proteomes" id="UP001303889">
    <property type="component" value="Unassembled WGS sequence"/>
</dbReference>
<feature type="compositionally biased region" description="Polar residues" evidence="1">
    <location>
        <begin position="499"/>
        <end position="511"/>
    </location>
</feature>
<reference evidence="3" key="2">
    <citation type="submission" date="2023-05" db="EMBL/GenBank/DDBJ databases">
        <authorList>
            <consortium name="Lawrence Berkeley National Laboratory"/>
            <person name="Steindorff A."/>
            <person name="Hensen N."/>
            <person name="Bonometti L."/>
            <person name="Westerberg I."/>
            <person name="Brannstrom I.O."/>
            <person name="Guillou S."/>
            <person name="Cros-Aarteil S."/>
            <person name="Calhoun S."/>
            <person name="Haridas S."/>
            <person name="Kuo A."/>
            <person name="Mondo S."/>
            <person name="Pangilinan J."/>
            <person name="Riley R."/>
            <person name="Labutti K."/>
            <person name="Andreopoulos B."/>
            <person name="Lipzen A."/>
            <person name="Chen C."/>
            <person name="Yanf M."/>
            <person name="Daum C."/>
            <person name="Ng V."/>
            <person name="Clum A."/>
            <person name="Ohm R."/>
            <person name="Martin F."/>
            <person name="Silar P."/>
            <person name="Natvig D."/>
            <person name="Lalanne C."/>
            <person name="Gautier V."/>
            <person name="Ament-Velasquez S.L."/>
            <person name="Kruys A."/>
            <person name="Hutchinson M.I."/>
            <person name="Powell A.J."/>
            <person name="Barry K."/>
            <person name="Miller A.N."/>
            <person name="Grigoriev I.V."/>
            <person name="Debuchy R."/>
            <person name="Gladieux P."/>
            <person name="Thoren M.H."/>
            <person name="Johannesson H."/>
        </authorList>
    </citation>
    <scope>NUCLEOTIDE SEQUENCE</scope>
    <source>
        <strain evidence="3">CBS 103.79</strain>
    </source>
</reference>
<accession>A0AAN6MPT2</accession>
<evidence type="ECO:0000256" key="1">
    <source>
        <dbReference type="SAM" id="MobiDB-lite"/>
    </source>
</evidence>
<gene>
    <name evidence="3" type="ORF">C8A05DRAFT_43054</name>
</gene>
<organism evidence="3 4">
    <name type="scientific">Staphylotrichum tortipilum</name>
    <dbReference type="NCBI Taxonomy" id="2831512"/>
    <lineage>
        <taxon>Eukaryota</taxon>
        <taxon>Fungi</taxon>
        <taxon>Dikarya</taxon>
        <taxon>Ascomycota</taxon>
        <taxon>Pezizomycotina</taxon>
        <taxon>Sordariomycetes</taxon>
        <taxon>Sordariomycetidae</taxon>
        <taxon>Sordariales</taxon>
        <taxon>Chaetomiaceae</taxon>
        <taxon>Staphylotrichum</taxon>
    </lineage>
</organism>
<dbReference type="AlphaFoldDB" id="A0AAN6MPT2"/>
<protein>
    <recommendedName>
        <fullName evidence="2">DUF7905 domain-containing protein</fullName>
    </recommendedName>
</protein>
<name>A0AAN6MPT2_9PEZI</name>
<feature type="compositionally biased region" description="Low complexity" evidence="1">
    <location>
        <begin position="550"/>
        <end position="559"/>
    </location>
</feature>
<dbReference type="Pfam" id="PF25482">
    <property type="entry name" value="DUF7905"/>
    <property type="match status" value="1"/>
</dbReference>
<feature type="region of interest" description="Disordered" evidence="1">
    <location>
        <begin position="382"/>
        <end position="405"/>
    </location>
</feature>
<evidence type="ECO:0000313" key="4">
    <source>
        <dbReference type="Proteomes" id="UP001303889"/>
    </source>
</evidence>
<dbReference type="EMBL" id="MU855430">
    <property type="protein sequence ID" value="KAK3903773.1"/>
    <property type="molecule type" value="Genomic_DNA"/>
</dbReference>
<evidence type="ECO:0000259" key="2">
    <source>
        <dbReference type="Pfam" id="PF25482"/>
    </source>
</evidence>
<feature type="region of interest" description="Disordered" evidence="1">
    <location>
        <begin position="935"/>
        <end position="961"/>
    </location>
</feature>
<feature type="domain" description="DUF7905" evidence="2">
    <location>
        <begin position="572"/>
        <end position="897"/>
    </location>
</feature>
<sequence length="961" mass="106537">MASMTEFYMTSVWLYKPKIVKRIIDDLVALGCEHAEFTYDGEYSWFKAICLEDHSYKIRQAFGKMTRKIEAEAFDEHEDDILNWDDTLILDFDTEWFTLLPPGCPSSYGTDESDASYSRPKPLATYAHSAVWNELDNNNEPYTIGDILNCKQFERIKEDLRVELFFGPAGKLIDIAGDCEESVHQARDRLRTLLTIKKLLACSPQTTNLLYAEGYADPPDQLEPGAAPVFDADIRYLANIDPKLPSSTLLDRATVEDLEGSYKTLYATASSIRLCLWNPDKNCRVSLLGPKVAFQDKARTVWGNRPPVATKEVSEVAYTSEEPTSFNPGQTPDAAGLVETWIKELPAQHEFAAGADTHALLGDQTPVRRSETAMSESLIDLTNEPATPSCGTPMETPPSKTLVDSTAAGDTRISPLCSGVSATPREELGMSIKGTVSGIHVGKGGNELAFTGDDCLIDLLAAVRTSSPMDSLQVSIQWEMPPLVPSPPRNESDEGTTGGLSQISSTKNDSPTEGEAPISRRRKDQRHSQQTTDLGKKIGPSRSGKPLESPPRGSRPSPSDQLESSGYRAATKQFTEEIETAIAKVLSLGPYRRGKVSLRAELGRAIFEAVDPSGLAFNSANSPSNGWKKPTLIKKLNKDYGENQNIHFTKILSTFGCAVGDMINAKASGIRLWEQEPNRSWTTYSFHCSLRSNNNEGRFIVDIEDDGTSKGNFSYSIRPHNDVFPPDQPTPIYVHAVQRNWDLQIALAHVETDKAEMEYGAFADALMQSLSISRQESGDSEIMFAVYNDSAVDVKEVRALTKWRHLSLNHKSALEITEVQRMELTPYSEGLYSGSWDSWTGRLARPWFHREAREKRAKGEFPLWYEAAVVSLGLEELFQQNLFLQVGEKVDWDPEDVKARGLLAATYGPALEMVKLMDHVGAENDNHLSAAYKKLLPRGNDSPPRRGAPMTPAPSQPEGFW</sequence>
<dbReference type="InterPro" id="IPR057227">
    <property type="entry name" value="DUF7905"/>
</dbReference>